<dbReference type="Proteomes" id="UP000663832">
    <property type="component" value="Unassembled WGS sequence"/>
</dbReference>
<evidence type="ECO:0000313" key="4">
    <source>
        <dbReference type="EMBL" id="CAF1051117.1"/>
    </source>
</evidence>
<evidence type="ECO:0000313" key="3">
    <source>
        <dbReference type="EMBL" id="CAF1012535.1"/>
    </source>
</evidence>
<dbReference type="AlphaFoldDB" id="A0A814FC60"/>
<keyword evidence="1" id="KW-0732">Signal</keyword>
<dbReference type="EMBL" id="CAJNOM010000072">
    <property type="protein sequence ID" value="CAF0981267.1"/>
    <property type="molecule type" value="Genomic_DNA"/>
</dbReference>
<name>A0A814FC60_9BILA</name>
<feature type="chain" id="PRO_5036410066" evidence="1">
    <location>
        <begin position="23"/>
        <end position="223"/>
    </location>
</feature>
<feature type="signal peptide" evidence="1">
    <location>
        <begin position="1"/>
        <end position="22"/>
    </location>
</feature>
<gene>
    <name evidence="4" type="ORF">BJG266_LOCUS18622</name>
    <name evidence="2" type="ORF">QVE165_LOCUS13875</name>
    <name evidence="3" type="ORF">QVE165_LOCUS15547</name>
</gene>
<comment type="caution">
    <text evidence="2">The sequence shown here is derived from an EMBL/GenBank/DDBJ whole genome shotgun (WGS) entry which is preliminary data.</text>
</comment>
<proteinExistence type="predicted"/>
<evidence type="ECO:0000256" key="1">
    <source>
        <dbReference type="SAM" id="SignalP"/>
    </source>
</evidence>
<dbReference type="EMBL" id="CAJNOM010000085">
    <property type="protein sequence ID" value="CAF1012535.1"/>
    <property type="molecule type" value="Genomic_DNA"/>
</dbReference>
<sequence>MVSKLLLVLIVCLTVVKLQVDASKICYKCDEKHARPWWKFWAEKVTKCQGVSAEKYKTRTSAALGASVLTCYTKFDDAGAVIKRDAYGFGETFDKTVKCSDRYHTCCEEELCNKDTQAPCPPTPKATPQKEVKACYECKGYDACRPERLHQGAEIRTSSVLGAKNLYCFTKFDPKTGHAIARGGFGFGEIFDKSLKCDSKDYLCCYQDLCNTQTAGSCAKRRN</sequence>
<organism evidence="2 5">
    <name type="scientific">Adineta steineri</name>
    <dbReference type="NCBI Taxonomy" id="433720"/>
    <lineage>
        <taxon>Eukaryota</taxon>
        <taxon>Metazoa</taxon>
        <taxon>Spiralia</taxon>
        <taxon>Gnathifera</taxon>
        <taxon>Rotifera</taxon>
        <taxon>Eurotatoria</taxon>
        <taxon>Bdelloidea</taxon>
        <taxon>Adinetida</taxon>
        <taxon>Adinetidae</taxon>
        <taxon>Adineta</taxon>
    </lineage>
</organism>
<protein>
    <submittedName>
        <fullName evidence="2">Uncharacterized protein</fullName>
    </submittedName>
</protein>
<keyword evidence="5" id="KW-1185">Reference proteome</keyword>
<dbReference type="EMBL" id="CAJNOI010000096">
    <property type="protein sequence ID" value="CAF1051117.1"/>
    <property type="molecule type" value="Genomic_DNA"/>
</dbReference>
<evidence type="ECO:0000313" key="2">
    <source>
        <dbReference type="EMBL" id="CAF0981267.1"/>
    </source>
</evidence>
<evidence type="ECO:0000313" key="5">
    <source>
        <dbReference type="Proteomes" id="UP000663832"/>
    </source>
</evidence>
<dbReference type="Proteomes" id="UP000663877">
    <property type="component" value="Unassembled WGS sequence"/>
</dbReference>
<dbReference type="OrthoDB" id="9971765at2759"/>
<accession>A0A814FC60</accession>
<reference evidence="2" key="1">
    <citation type="submission" date="2021-02" db="EMBL/GenBank/DDBJ databases">
        <authorList>
            <person name="Nowell W R."/>
        </authorList>
    </citation>
    <scope>NUCLEOTIDE SEQUENCE</scope>
</reference>